<dbReference type="GO" id="GO:0043565">
    <property type="term" value="F:sequence-specific DNA binding"/>
    <property type="evidence" value="ECO:0007669"/>
    <property type="project" value="TreeGrafter"/>
</dbReference>
<dbReference type="Proteomes" id="UP000001600">
    <property type="component" value="Chromosome 1"/>
</dbReference>
<dbReference type="Pfam" id="PF00126">
    <property type="entry name" value="HTH_1"/>
    <property type="match status" value="1"/>
</dbReference>
<evidence type="ECO:0000313" key="7">
    <source>
        <dbReference type="Proteomes" id="UP000001600"/>
    </source>
</evidence>
<evidence type="ECO:0000256" key="3">
    <source>
        <dbReference type="ARBA" id="ARBA00023125"/>
    </source>
</evidence>
<dbReference type="SUPFAM" id="SSF46785">
    <property type="entry name" value="Winged helix' DNA-binding domain"/>
    <property type="match status" value="1"/>
</dbReference>
<evidence type="ECO:0000256" key="2">
    <source>
        <dbReference type="ARBA" id="ARBA00023015"/>
    </source>
</evidence>
<dbReference type="eggNOG" id="COG0583">
    <property type="taxonomic scope" value="Bacteria"/>
</dbReference>
<evidence type="ECO:0000256" key="4">
    <source>
        <dbReference type="ARBA" id="ARBA00023163"/>
    </source>
</evidence>
<dbReference type="InterPro" id="IPR005119">
    <property type="entry name" value="LysR_subst-bd"/>
</dbReference>
<sequence>MQEENRYDRTSIVRKTHMARRIPSLNALRAFEAAGRHGRMTLAADELNVTHSAVSRQIQHLEDVLGGPLFEGPKNRLRLTEAGSTLLAGLTSAFDQIDMSVRSVADAEDGSLDVSCPGTFTMRWLIPRLYRFQAEYPDIEVRLTASSRPVDFTRDGFDVAIRVGAAPWPEGAEVIALFPEQTGPVLSPSLAGTVTANFAGVPQLHTRTRLRAWGDWLSRSGVPVEAGTRVEYEHFYFMLEAASAGLGVCVAPWPYVTDDIRFGRLTAPLGFIDSGHHYVALRRARRNRKSTLFCEWLRKEAQAFSASHPAPTG</sequence>
<dbReference type="Gene3D" id="3.40.190.10">
    <property type="entry name" value="Periplasmic binding protein-like II"/>
    <property type="match status" value="2"/>
</dbReference>
<keyword evidence="2" id="KW-0805">Transcription regulation</keyword>
<organism evidence="6 7">
    <name type="scientific">Rhizobium rhizogenes (strain K84 / ATCC BAA-868)</name>
    <name type="common">Agrobacterium radiobacter</name>
    <dbReference type="NCBI Taxonomy" id="311403"/>
    <lineage>
        <taxon>Bacteria</taxon>
        <taxon>Pseudomonadati</taxon>
        <taxon>Pseudomonadota</taxon>
        <taxon>Alphaproteobacteria</taxon>
        <taxon>Hyphomicrobiales</taxon>
        <taxon>Rhizobiaceae</taxon>
        <taxon>Rhizobium/Agrobacterium group</taxon>
        <taxon>Rhizobium</taxon>
    </lineage>
</organism>
<dbReference type="PROSITE" id="PS50931">
    <property type="entry name" value="HTH_LYSR"/>
    <property type="match status" value="1"/>
</dbReference>
<dbReference type="GO" id="GO:0003700">
    <property type="term" value="F:DNA-binding transcription factor activity"/>
    <property type="evidence" value="ECO:0007669"/>
    <property type="project" value="InterPro"/>
</dbReference>
<keyword evidence="3" id="KW-0238">DNA-binding</keyword>
<feature type="domain" description="HTH lysR-type" evidence="5">
    <location>
        <begin position="23"/>
        <end position="80"/>
    </location>
</feature>
<name>B9JAW1_RHIR8</name>
<dbReference type="InterPro" id="IPR037418">
    <property type="entry name" value="TrpI_PBP2"/>
</dbReference>
<dbReference type="Gene3D" id="1.10.10.10">
    <property type="entry name" value="Winged helix-like DNA-binding domain superfamily/Winged helix DNA-binding domain"/>
    <property type="match status" value="1"/>
</dbReference>
<keyword evidence="4" id="KW-0804">Transcription</keyword>
<dbReference type="AlphaFoldDB" id="B9JAW1"/>
<dbReference type="PANTHER" id="PTHR30537">
    <property type="entry name" value="HTH-TYPE TRANSCRIPTIONAL REGULATOR"/>
    <property type="match status" value="1"/>
</dbReference>
<dbReference type="STRING" id="311403.Arad_1333"/>
<comment type="similarity">
    <text evidence="1">Belongs to the LysR transcriptional regulatory family.</text>
</comment>
<gene>
    <name evidence="6" type="ordered locus">Arad_1333</name>
</gene>
<accession>B9JAW1</accession>
<dbReference type="InterPro" id="IPR036390">
    <property type="entry name" value="WH_DNA-bd_sf"/>
</dbReference>
<evidence type="ECO:0000313" key="6">
    <source>
        <dbReference type="EMBL" id="ACM25794.1"/>
    </source>
</evidence>
<dbReference type="PRINTS" id="PR00039">
    <property type="entry name" value="HTHLYSR"/>
</dbReference>
<dbReference type="InterPro" id="IPR000847">
    <property type="entry name" value="LysR_HTH_N"/>
</dbReference>
<evidence type="ECO:0000259" key="5">
    <source>
        <dbReference type="PROSITE" id="PS50931"/>
    </source>
</evidence>
<dbReference type="HOGENOM" id="CLU_039613_37_2_5"/>
<dbReference type="GO" id="GO:0006351">
    <property type="term" value="P:DNA-templated transcription"/>
    <property type="evidence" value="ECO:0007669"/>
    <property type="project" value="TreeGrafter"/>
</dbReference>
<dbReference type="InterPro" id="IPR058163">
    <property type="entry name" value="LysR-type_TF_proteobact-type"/>
</dbReference>
<dbReference type="PANTHER" id="PTHR30537:SF74">
    <property type="entry name" value="HTH-TYPE TRANSCRIPTIONAL REGULATOR TRPI"/>
    <property type="match status" value="1"/>
</dbReference>
<dbReference type="SUPFAM" id="SSF53850">
    <property type="entry name" value="Periplasmic binding protein-like II"/>
    <property type="match status" value="1"/>
</dbReference>
<dbReference type="KEGG" id="ara:Arad_1333"/>
<protein>
    <submittedName>
        <fullName evidence="6">Transcriptional regulator protein</fullName>
    </submittedName>
</protein>
<dbReference type="EMBL" id="CP000628">
    <property type="protein sequence ID" value="ACM25794.1"/>
    <property type="molecule type" value="Genomic_DNA"/>
</dbReference>
<proteinExistence type="inferred from homology"/>
<reference evidence="6 7" key="1">
    <citation type="journal article" date="2009" name="J. Bacteriol.">
        <title>Genome sequences of three Agrobacterium biovars help elucidate the evolution of multichromosome genomes in bacteria.</title>
        <authorList>
            <person name="Slater S.C."/>
            <person name="Goldman B.S."/>
            <person name="Goodner B."/>
            <person name="Setubal J.C."/>
            <person name="Farrand S.K."/>
            <person name="Nester E.W."/>
            <person name="Burr T.J."/>
            <person name="Banta L."/>
            <person name="Dickerman A.W."/>
            <person name="Paulsen I."/>
            <person name="Otten L."/>
            <person name="Suen G."/>
            <person name="Welch R."/>
            <person name="Almeida N.F."/>
            <person name="Arnold F."/>
            <person name="Burton O.T."/>
            <person name="Du Z."/>
            <person name="Ewing A."/>
            <person name="Godsy E."/>
            <person name="Heisel S."/>
            <person name="Houmiel K.L."/>
            <person name="Jhaveri J."/>
            <person name="Lu J."/>
            <person name="Miller N.M."/>
            <person name="Norton S."/>
            <person name="Chen Q."/>
            <person name="Phoolcharoen W."/>
            <person name="Ohlin V."/>
            <person name="Ondrusek D."/>
            <person name="Pride N."/>
            <person name="Stricklin S.L."/>
            <person name="Sun J."/>
            <person name="Wheeler C."/>
            <person name="Wilson L."/>
            <person name="Zhu H."/>
            <person name="Wood D.W."/>
        </authorList>
    </citation>
    <scope>NUCLEOTIDE SEQUENCE [LARGE SCALE GENOMIC DNA]</scope>
    <source>
        <strain evidence="7">K84 / ATCC BAA-868</strain>
    </source>
</reference>
<dbReference type="InterPro" id="IPR036388">
    <property type="entry name" value="WH-like_DNA-bd_sf"/>
</dbReference>
<dbReference type="CDD" id="cd08482">
    <property type="entry name" value="PBP2_TrpI"/>
    <property type="match status" value="1"/>
</dbReference>
<evidence type="ECO:0000256" key="1">
    <source>
        <dbReference type="ARBA" id="ARBA00009437"/>
    </source>
</evidence>
<dbReference type="Pfam" id="PF03466">
    <property type="entry name" value="LysR_substrate"/>
    <property type="match status" value="1"/>
</dbReference>